<evidence type="ECO:0000313" key="4">
    <source>
        <dbReference type="Proteomes" id="UP001610446"/>
    </source>
</evidence>
<dbReference type="SUPFAM" id="SSF52266">
    <property type="entry name" value="SGNH hydrolase"/>
    <property type="match status" value="1"/>
</dbReference>
<dbReference type="Gene3D" id="3.40.50.1110">
    <property type="entry name" value="SGNH hydrolase"/>
    <property type="match status" value="1"/>
</dbReference>
<feature type="signal peptide" evidence="2">
    <location>
        <begin position="1"/>
        <end position="16"/>
    </location>
</feature>
<dbReference type="InterPro" id="IPR036514">
    <property type="entry name" value="SGNH_hydro_sf"/>
</dbReference>
<dbReference type="EMBL" id="JBFXLU010000297">
    <property type="protein sequence ID" value="KAL2830738.1"/>
    <property type="molecule type" value="Genomic_DNA"/>
</dbReference>
<sequence>MLSIYILALTIPLAAALPSNAATGHGFDWDSTRYVLAFGDSYTYVQGTHGHTNYSFIGDQLNLEFTASELLTDKIVLNQTGTSAGGPNWIEYLTGCGLKEGLTSPLSCKKQLWDFAFAGADISAELLPLHHDYTTSLVNQITQYLTHAHPVLAPRIVKPKNALVAVWIGINDINDSADNSTIASFPAFYDTLMSTLFDSFGTLHAAGYKEYLLLNLPPLDRTPANQDRQPGDRSPNATQIAWFNGALVDHAAGFKKRYRDTGVRVFDAHSVLSGVLDNPARYGIVNTSDFCLGYDQPDIADNYEAYGCPTPLSEYFWYNSGHITSRVHEVLAETLNGFLEGLRG</sequence>
<evidence type="ECO:0000313" key="3">
    <source>
        <dbReference type="EMBL" id="KAL2830738.1"/>
    </source>
</evidence>
<dbReference type="Proteomes" id="UP001610446">
    <property type="component" value="Unassembled WGS sequence"/>
</dbReference>
<protein>
    <recommendedName>
        <fullName evidence="5">Lysophospholipase A</fullName>
    </recommendedName>
</protein>
<organism evidence="3 4">
    <name type="scientific">Aspergillus pseudoustus</name>
    <dbReference type="NCBI Taxonomy" id="1810923"/>
    <lineage>
        <taxon>Eukaryota</taxon>
        <taxon>Fungi</taxon>
        <taxon>Dikarya</taxon>
        <taxon>Ascomycota</taxon>
        <taxon>Pezizomycotina</taxon>
        <taxon>Eurotiomycetes</taxon>
        <taxon>Eurotiomycetidae</taxon>
        <taxon>Eurotiales</taxon>
        <taxon>Aspergillaceae</taxon>
        <taxon>Aspergillus</taxon>
        <taxon>Aspergillus subgen. Nidulantes</taxon>
    </lineage>
</organism>
<accession>A0ABR4ISI9</accession>
<dbReference type="CDD" id="cd01846">
    <property type="entry name" value="fatty_acyltransferase_like"/>
    <property type="match status" value="1"/>
</dbReference>
<dbReference type="Pfam" id="PF00657">
    <property type="entry name" value="Lipase_GDSL"/>
    <property type="match status" value="1"/>
</dbReference>
<reference evidence="3 4" key="1">
    <citation type="submission" date="2024-07" db="EMBL/GenBank/DDBJ databases">
        <title>Section-level genome sequencing and comparative genomics of Aspergillus sections Usti and Cavernicolus.</title>
        <authorList>
            <consortium name="Lawrence Berkeley National Laboratory"/>
            <person name="Nybo J.L."/>
            <person name="Vesth T.C."/>
            <person name="Theobald S."/>
            <person name="Frisvad J.C."/>
            <person name="Larsen T.O."/>
            <person name="Kjaerboelling I."/>
            <person name="Rothschild-Mancinelli K."/>
            <person name="Lyhne E.K."/>
            <person name="Kogle M.E."/>
            <person name="Barry K."/>
            <person name="Clum A."/>
            <person name="Na H."/>
            <person name="Ledsgaard L."/>
            <person name="Lin J."/>
            <person name="Lipzen A."/>
            <person name="Kuo A."/>
            <person name="Riley R."/>
            <person name="Mondo S."/>
            <person name="Labutti K."/>
            <person name="Haridas S."/>
            <person name="Pangalinan J."/>
            <person name="Salamov A.A."/>
            <person name="Simmons B.A."/>
            <person name="Magnuson J.K."/>
            <person name="Chen J."/>
            <person name="Drula E."/>
            <person name="Henrissat B."/>
            <person name="Wiebenga A."/>
            <person name="Lubbers R.J."/>
            <person name="Gomes A.C."/>
            <person name="Makela M.R."/>
            <person name="Stajich J."/>
            <person name="Grigoriev I.V."/>
            <person name="Mortensen U.H."/>
            <person name="De Vries R.P."/>
            <person name="Baker S.E."/>
            <person name="Andersen M.R."/>
        </authorList>
    </citation>
    <scope>NUCLEOTIDE SEQUENCE [LARGE SCALE GENOMIC DNA]</scope>
    <source>
        <strain evidence="3 4">CBS 123904</strain>
    </source>
</reference>
<dbReference type="PANTHER" id="PTHR45648">
    <property type="entry name" value="GDSL LIPASE/ACYLHYDROLASE FAMILY PROTEIN (AFU_ORTHOLOGUE AFUA_4G14700)"/>
    <property type="match status" value="1"/>
</dbReference>
<dbReference type="InterPro" id="IPR001087">
    <property type="entry name" value="GDSL"/>
</dbReference>
<gene>
    <name evidence="3" type="ORF">BJY01DRAFT_111427</name>
</gene>
<keyword evidence="4" id="KW-1185">Reference proteome</keyword>
<feature type="chain" id="PRO_5045123751" description="Lysophospholipase A" evidence="2">
    <location>
        <begin position="17"/>
        <end position="344"/>
    </location>
</feature>
<keyword evidence="2" id="KW-0732">Signal</keyword>
<evidence type="ECO:0008006" key="5">
    <source>
        <dbReference type="Google" id="ProtNLM"/>
    </source>
</evidence>
<evidence type="ECO:0000256" key="1">
    <source>
        <dbReference type="ARBA" id="ARBA00022801"/>
    </source>
</evidence>
<dbReference type="InterPro" id="IPR051058">
    <property type="entry name" value="GDSL_Est/Lipase"/>
</dbReference>
<dbReference type="PANTHER" id="PTHR45648:SF85">
    <property type="entry name" value="A, PUTATIVE (AFU_ORTHOLOGUE AFUA_2G10760)-RELATED"/>
    <property type="match status" value="1"/>
</dbReference>
<keyword evidence="1" id="KW-0378">Hydrolase</keyword>
<evidence type="ECO:0000256" key="2">
    <source>
        <dbReference type="SAM" id="SignalP"/>
    </source>
</evidence>
<name>A0ABR4ISI9_9EURO</name>
<comment type="caution">
    <text evidence="3">The sequence shown here is derived from an EMBL/GenBank/DDBJ whole genome shotgun (WGS) entry which is preliminary data.</text>
</comment>
<proteinExistence type="predicted"/>